<dbReference type="CDD" id="cd11780">
    <property type="entry name" value="SH3_Sorbs_3"/>
    <property type="match status" value="1"/>
</dbReference>
<dbReference type="SUPFAM" id="SSF50044">
    <property type="entry name" value="SH3-domain"/>
    <property type="match status" value="3"/>
</dbReference>
<feature type="region of interest" description="Disordered" evidence="4">
    <location>
        <begin position="1"/>
        <end position="25"/>
    </location>
</feature>
<dbReference type="Pfam" id="PF00018">
    <property type="entry name" value="SH3_1"/>
    <property type="match status" value="1"/>
</dbReference>
<dbReference type="WBParaSite" id="SMUV_0000374701-mRNA-1">
    <property type="protein sequence ID" value="SMUV_0000374701-mRNA-1"/>
    <property type="gene ID" value="SMUV_0000374701"/>
</dbReference>
<evidence type="ECO:0000256" key="2">
    <source>
        <dbReference type="ARBA" id="ARBA00022737"/>
    </source>
</evidence>
<dbReference type="SMART" id="SM00326">
    <property type="entry name" value="SH3"/>
    <property type="match status" value="3"/>
</dbReference>
<evidence type="ECO:0000259" key="5">
    <source>
        <dbReference type="PROSITE" id="PS50002"/>
    </source>
</evidence>
<name>A0A0N5AHA2_9BILA</name>
<proteinExistence type="predicted"/>
<dbReference type="InterPro" id="IPR050384">
    <property type="entry name" value="Endophilin_SH3RF"/>
</dbReference>
<dbReference type="AlphaFoldDB" id="A0A0N5AHA2"/>
<evidence type="ECO:0000313" key="7">
    <source>
        <dbReference type="WBParaSite" id="SMUV_0000374701-mRNA-1"/>
    </source>
</evidence>
<evidence type="ECO:0000256" key="4">
    <source>
        <dbReference type="SAM" id="MobiDB-lite"/>
    </source>
</evidence>
<dbReference type="Proteomes" id="UP000046393">
    <property type="component" value="Unplaced"/>
</dbReference>
<dbReference type="STRING" id="451379.A0A0N5AHA2"/>
<dbReference type="PROSITE" id="PS50002">
    <property type="entry name" value="SH3"/>
    <property type="match status" value="3"/>
</dbReference>
<accession>A0A0N5AHA2</accession>
<protein>
    <submittedName>
        <fullName evidence="7">SH3 domain-containing protein</fullName>
    </submittedName>
</protein>
<dbReference type="PRINTS" id="PR00452">
    <property type="entry name" value="SH3DOMAIN"/>
</dbReference>
<evidence type="ECO:0000256" key="1">
    <source>
        <dbReference type="ARBA" id="ARBA00022443"/>
    </source>
</evidence>
<dbReference type="PANTHER" id="PTHR14167">
    <property type="entry name" value="SH3 DOMAIN-CONTAINING"/>
    <property type="match status" value="1"/>
</dbReference>
<dbReference type="Pfam" id="PF14604">
    <property type="entry name" value="SH3_9"/>
    <property type="match status" value="2"/>
</dbReference>
<keyword evidence="1 3" id="KW-0728">SH3 domain</keyword>
<feature type="domain" description="SH3" evidence="5">
    <location>
        <begin position="355"/>
        <end position="415"/>
    </location>
</feature>
<dbReference type="InterPro" id="IPR036028">
    <property type="entry name" value="SH3-like_dom_sf"/>
</dbReference>
<dbReference type="CDD" id="cd11781">
    <property type="entry name" value="SH3_Sorbs_1"/>
    <property type="match status" value="1"/>
</dbReference>
<dbReference type="PANTHER" id="PTHR14167:SF116">
    <property type="entry name" value="CAP, ISOFORM AC"/>
    <property type="match status" value="1"/>
</dbReference>
<dbReference type="FunFam" id="2.30.30.40:FF:000001">
    <property type="entry name" value="Sorbin and SH3 domain-containing protein 1 isoform 2"/>
    <property type="match status" value="1"/>
</dbReference>
<reference evidence="7" key="1">
    <citation type="submission" date="2017-02" db="UniProtKB">
        <authorList>
            <consortium name="WormBaseParasite"/>
        </authorList>
    </citation>
    <scope>IDENTIFICATION</scope>
</reference>
<dbReference type="InterPro" id="IPR001452">
    <property type="entry name" value="SH3_domain"/>
</dbReference>
<dbReference type="Gene3D" id="2.30.30.40">
    <property type="entry name" value="SH3 Domains"/>
    <property type="match status" value="3"/>
</dbReference>
<dbReference type="FunFam" id="2.30.30.40:FF:000072">
    <property type="entry name" value="Unconventional Myosin IB"/>
    <property type="match status" value="1"/>
</dbReference>
<feature type="compositionally biased region" description="Polar residues" evidence="4">
    <location>
        <begin position="14"/>
        <end position="25"/>
    </location>
</feature>
<organism evidence="6 7">
    <name type="scientific">Syphacia muris</name>
    <dbReference type="NCBI Taxonomy" id="451379"/>
    <lineage>
        <taxon>Eukaryota</taxon>
        <taxon>Metazoa</taxon>
        <taxon>Ecdysozoa</taxon>
        <taxon>Nematoda</taxon>
        <taxon>Chromadorea</taxon>
        <taxon>Rhabditida</taxon>
        <taxon>Spirurina</taxon>
        <taxon>Oxyuridomorpha</taxon>
        <taxon>Oxyuroidea</taxon>
        <taxon>Oxyuridae</taxon>
        <taxon>Syphacia</taxon>
    </lineage>
</organism>
<sequence length="538" mass="62179">MREDSSPRLANNIPRASTPTLSSELRSASRLDYECLPRRSRSVGRYANDSSPTRDEDIVNHWREERARLSSQDHNYASVSSTSSTDARYGTCCNKLPTSGYNNNRFALERSKTVHFHLPSYRFRDEDSRPIPSWTTNCMRCGRPKRELSWREIEYLYDTLGKSGVHMETIIEDLVQKASASGINERLESTTEQIGKFIDELNILDEQYSMYFNCCVNNQRHIVDIKRMTKEEVMNKKRVEKLSEELQEQKNRRHGYVPSASPSLQKNFDRLNGLLNNFGREKRCTTPKRCVTPAVTTCTAIYSFKAQNPRELSFNRGDVIRIHKFVDANWIQGERNGQTGIFPSSYVQIDEYLPYDQKRVIVLYPFYARNRNELTLKKGEIVRYRRSIDSNWIEGVNVKGEIGIFPRTYVQDYDMDDNITVSSAGQIPDRPKTPKLTMPTLRDESQTPLTKLLHQSDMDGWQKGHINSGFSSLANIIPKNSETYRAVYAYTPKNSDELELFENDIIFVVEKCDDGWFIGTSLRTGQFGTFPGNYVERH</sequence>
<evidence type="ECO:0000313" key="6">
    <source>
        <dbReference type="Proteomes" id="UP000046393"/>
    </source>
</evidence>
<feature type="domain" description="SH3" evidence="5">
    <location>
        <begin position="293"/>
        <end position="352"/>
    </location>
</feature>
<evidence type="ECO:0000256" key="3">
    <source>
        <dbReference type="PROSITE-ProRule" id="PRU00192"/>
    </source>
</evidence>
<dbReference type="GO" id="GO:0016192">
    <property type="term" value="P:vesicle-mediated transport"/>
    <property type="evidence" value="ECO:0007669"/>
    <property type="project" value="UniProtKB-ARBA"/>
</dbReference>
<keyword evidence="2" id="KW-0677">Repeat</keyword>
<keyword evidence="6" id="KW-1185">Reference proteome</keyword>
<feature type="domain" description="SH3" evidence="5">
    <location>
        <begin position="479"/>
        <end position="538"/>
    </location>
</feature>